<evidence type="ECO:0000313" key="3">
    <source>
        <dbReference type="Proteomes" id="UP000006039"/>
    </source>
</evidence>
<dbReference type="EnsemblFungi" id="EJT74281">
    <property type="protein sequence ID" value="EJT74281"/>
    <property type="gene ID" value="GGTG_08124"/>
</dbReference>
<dbReference type="RefSeq" id="XP_009224225.1">
    <property type="nucleotide sequence ID" value="XM_009225961.1"/>
</dbReference>
<protein>
    <submittedName>
        <fullName evidence="1 2">Uncharacterized protein</fullName>
    </submittedName>
</protein>
<reference evidence="2" key="5">
    <citation type="submission" date="2018-04" db="UniProtKB">
        <authorList>
            <consortium name="EnsemblFungi"/>
        </authorList>
    </citation>
    <scope>IDENTIFICATION</scope>
    <source>
        <strain evidence="2">R3-111a-1</strain>
    </source>
</reference>
<dbReference type="HOGENOM" id="CLU_2654634_0_0_1"/>
<accession>J3P3N7</accession>
<reference evidence="2" key="4">
    <citation type="journal article" date="2015" name="G3 (Bethesda)">
        <title>Genome sequences of three phytopathogenic species of the Magnaporthaceae family of fungi.</title>
        <authorList>
            <person name="Okagaki L.H."/>
            <person name="Nunes C.C."/>
            <person name="Sailsbery J."/>
            <person name="Clay B."/>
            <person name="Brown D."/>
            <person name="John T."/>
            <person name="Oh Y."/>
            <person name="Young N."/>
            <person name="Fitzgerald M."/>
            <person name="Haas B.J."/>
            <person name="Zeng Q."/>
            <person name="Young S."/>
            <person name="Adiconis X."/>
            <person name="Fan L."/>
            <person name="Levin J.Z."/>
            <person name="Mitchell T.K."/>
            <person name="Okubara P.A."/>
            <person name="Farman M.L."/>
            <person name="Kohn L.M."/>
            <person name="Birren B."/>
            <person name="Ma L.-J."/>
            <person name="Dean R.A."/>
        </authorList>
    </citation>
    <scope>NUCLEOTIDE SEQUENCE</scope>
    <source>
        <strain evidence="2">R3-111a-1</strain>
    </source>
</reference>
<reference evidence="3" key="1">
    <citation type="submission" date="2010-07" db="EMBL/GenBank/DDBJ databases">
        <title>The genome sequence of Gaeumannomyces graminis var. tritici strain R3-111a-1.</title>
        <authorList>
            <consortium name="The Broad Institute Genome Sequencing Platform"/>
            <person name="Ma L.-J."/>
            <person name="Dead R."/>
            <person name="Young S."/>
            <person name="Zeng Q."/>
            <person name="Koehrsen M."/>
            <person name="Alvarado L."/>
            <person name="Berlin A."/>
            <person name="Chapman S.B."/>
            <person name="Chen Z."/>
            <person name="Freedman E."/>
            <person name="Gellesch M."/>
            <person name="Goldberg J."/>
            <person name="Griggs A."/>
            <person name="Gujja S."/>
            <person name="Heilman E.R."/>
            <person name="Heiman D."/>
            <person name="Hepburn T."/>
            <person name="Howarth C."/>
            <person name="Jen D."/>
            <person name="Larson L."/>
            <person name="Mehta T."/>
            <person name="Neiman D."/>
            <person name="Pearson M."/>
            <person name="Roberts A."/>
            <person name="Saif S."/>
            <person name="Shea T."/>
            <person name="Shenoy N."/>
            <person name="Sisk P."/>
            <person name="Stolte C."/>
            <person name="Sykes S."/>
            <person name="Walk T."/>
            <person name="White J."/>
            <person name="Yandava C."/>
            <person name="Haas B."/>
            <person name="Nusbaum C."/>
            <person name="Birren B."/>
        </authorList>
    </citation>
    <scope>NUCLEOTIDE SEQUENCE [LARGE SCALE GENOMIC DNA]</scope>
    <source>
        <strain evidence="3">R3-111a-1</strain>
    </source>
</reference>
<dbReference type="VEuPathDB" id="FungiDB:GGTG_08124"/>
<evidence type="ECO:0000313" key="2">
    <source>
        <dbReference type="EnsemblFungi" id="EJT74281"/>
    </source>
</evidence>
<dbReference type="AlphaFoldDB" id="J3P3N7"/>
<name>J3P3N7_GAET3</name>
<organism evidence="1">
    <name type="scientific">Gaeumannomyces tritici (strain R3-111a-1)</name>
    <name type="common">Wheat and barley take-all root rot fungus</name>
    <name type="synonym">Gaeumannomyces graminis var. tritici</name>
    <dbReference type="NCBI Taxonomy" id="644352"/>
    <lineage>
        <taxon>Eukaryota</taxon>
        <taxon>Fungi</taxon>
        <taxon>Dikarya</taxon>
        <taxon>Ascomycota</taxon>
        <taxon>Pezizomycotina</taxon>
        <taxon>Sordariomycetes</taxon>
        <taxon>Sordariomycetidae</taxon>
        <taxon>Magnaporthales</taxon>
        <taxon>Magnaporthaceae</taxon>
        <taxon>Gaeumannomyces</taxon>
    </lineage>
</organism>
<evidence type="ECO:0000313" key="1">
    <source>
        <dbReference type="EMBL" id="EJT74281.1"/>
    </source>
</evidence>
<sequence length="76" mass="8404">MLFPPENMIRNPKPMYATTCSALKKRSAPEDPSPMPAGLFLNNSAPVPIRQARRRPYNPAPLPEGFVARMAAARRA</sequence>
<reference evidence="1" key="2">
    <citation type="submission" date="2010-07" db="EMBL/GenBank/DDBJ databases">
        <authorList>
            <consortium name="The Broad Institute Genome Sequencing Platform"/>
            <consortium name="Broad Institute Genome Sequencing Center for Infectious Disease"/>
            <person name="Ma L.-J."/>
            <person name="Dead R."/>
            <person name="Young S."/>
            <person name="Zeng Q."/>
            <person name="Koehrsen M."/>
            <person name="Alvarado L."/>
            <person name="Berlin A."/>
            <person name="Chapman S.B."/>
            <person name="Chen Z."/>
            <person name="Freedman E."/>
            <person name="Gellesch M."/>
            <person name="Goldberg J."/>
            <person name="Griggs A."/>
            <person name="Gujja S."/>
            <person name="Heilman E.R."/>
            <person name="Heiman D."/>
            <person name="Hepburn T."/>
            <person name="Howarth C."/>
            <person name="Jen D."/>
            <person name="Larson L."/>
            <person name="Mehta T."/>
            <person name="Neiman D."/>
            <person name="Pearson M."/>
            <person name="Roberts A."/>
            <person name="Saif S."/>
            <person name="Shea T."/>
            <person name="Shenoy N."/>
            <person name="Sisk P."/>
            <person name="Stolte C."/>
            <person name="Sykes S."/>
            <person name="Walk T."/>
            <person name="White J."/>
            <person name="Yandava C."/>
            <person name="Haas B."/>
            <person name="Nusbaum C."/>
            <person name="Birren B."/>
        </authorList>
    </citation>
    <scope>NUCLEOTIDE SEQUENCE</scope>
    <source>
        <strain evidence="1">R3-111a-1</strain>
    </source>
</reference>
<dbReference type="EMBL" id="GL385398">
    <property type="protein sequence ID" value="EJT74281.1"/>
    <property type="molecule type" value="Genomic_DNA"/>
</dbReference>
<gene>
    <name evidence="2" type="primary">20348582</name>
    <name evidence="1" type="ORF">GGTG_08124</name>
</gene>
<dbReference type="GeneID" id="20348582"/>
<keyword evidence="3" id="KW-1185">Reference proteome</keyword>
<dbReference type="Proteomes" id="UP000006039">
    <property type="component" value="Unassembled WGS sequence"/>
</dbReference>
<proteinExistence type="predicted"/>
<reference evidence="1" key="3">
    <citation type="submission" date="2010-09" db="EMBL/GenBank/DDBJ databases">
        <title>Annotation of Gaeumannomyces graminis var. tritici R3-111a-1.</title>
        <authorList>
            <consortium name="The Broad Institute Genome Sequencing Platform"/>
            <person name="Ma L.-J."/>
            <person name="Dead R."/>
            <person name="Young S.K."/>
            <person name="Zeng Q."/>
            <person name="Gargeya S."/>
            <person name="Fitzgerald M."/>
            <person name="Haas B."/>
            <person name="Abouelleil A."/>
            <person name="Alvarado L."/>
            <person name="Arachchi H.M."/>
            <person name="Berlin A."/>
            <person name="Brown A."/>
            <person name="Chapman S.B."/>
            <person name="Chen Z."/>
            <person name="Dunbar C."/>
            <person name="Freedman E."/>
            <person name="Gearin G."/>
            <person name="Gellesch M."/>
            <person name="Goldberg J."/>
            <person name="Griggs A."/>
            <person name="Gujja S."/>
            <person name="Heiman D."/>
            <person name="Howarth C."/>
            <person name="Larson L."/>
            <person name="Lui A."/>
            <person name="MacDonald P.J.P."/>
            <person name="Mehta T."/>
            <person name="Montmayeur A."/>
            <person name="Murphy C."/>
            <person name="Neiman D."/>
            <person name="Pearson M."/>
            <person name="Priest M."/>
            <person name="Roberts A."/>
            <person name="Saif S."/>
            <person name="Shea T."/>
            <person name="Shenoy N."/>
            <person name="Sisk P."/>
            <person name="Stolte C."/>
            <person name="Sykes S."/>
            <person name="Yandava C."/>
            <person name="Wortman J."/>
            <person name="Nusbaum C."/>
            <person name="Birren B."/>
        </authorList>
    </citation>
    <scope>NUCLEOTIDE SEQUENCE</scope>
    <source>
        <strain evidence="1">R3-111a-1</strain>
    </source>
</reference>